<evidence type="ECO:0000313" key="13">
    <source>
        <dbReference type="Proteomes" id="UP000481852"/>
    </source>
</evidence>
<protein>
    <recommendedName>
        <fullName evidence="3 9">4-diphosphocytidyl-2-C-methyl-D-erythritol kinase</fullName>
        <shortName evidence="9">CMK</shortName>
        <ecNumber evidence="2 9">2.7.1.148</ecNumber>
    </recommendedName>
    <alternativeName>
        <fullName evidence="8 9">4-(cytidine-5'-diphospho)-2-C-methyl-D-erythritol kinase</fullName>
    </alternativeName>
</protein>
<name>A0A6L5X5W6_9FIRM</name>
<comment type="similarity">
    <text evidence="1 9">Belongs to the GHMP kinase family. IspE subfamily.</text>
</comment>
<evidence type="ECO:0000256" key="1">
    <source>
        <dbReference type="ARBA" id="ARBA00009684"/>
    </source>
</evidence>
<gene>
    <name evidence="9" type="primary">ispE</name>
    <name evidence="12" type="ORF">FYJ35_07840</name>
</gene>
<evidence type="ECO:0000256" key="2">
    <source>
        <dbReference type="ARBA" id="ARBA00012052"/>
    </source>
</evidence>
<dbReference type="AlphaFoldDB" id="A0A6L5X5W6"/>
<evidence type="ECO:0000256" key="9">
    <source>
        <dbReference type="HAMAP-Rule" id="MF_00061"/>
    </source>
</evidence>
<organism evidence="12 13">
    <name type="scientific">Porcincola intestinalis</name>
    <dbReference type="NCBI Taxonomy" id="2606632"/>
    <lineage>
        <taxon>Bacteria</taxon>
        <taxon>Bacillati</taxon>
        <taxon>Bacillota</taxon>
        <taxon>Clostridia</taxon>
        <taxon>Lachnospirales</taxon>
        <taxon>Lachnospiraceae</taxon>
        <taxon>Porcincola</taxon>
    </lineage>
</organism>
<comment type="caution">
    <text evidence="12">The sequence shown here is derived from an EMBL/GenBank/DDBJ whole genome shotgun (WGS) entry which is preliminary data.</text>
</comment>
<dbReference type="Pfam" id="PF08544">
    <property type="entry name" value="GHMP_kinases_C"/>
    <property type="match status" value="1"/>
</dbReference>
<feature type="domain" description="GHMP kinase C-terminal" evidence="11">
    <location>
        <begin position="202"/>
        <end position="272"/>
    </location>
</feature>
<dbReference type="SUPFAM" id="SSF54211">
    <property type="entry name" value="Ribosomal protein S5 domain 2-like"/>
    <property type="match status" value="1"/>
</dbReference>
<proteinExistence type="inferred from homology"/>
<keyword evidence="13" id="KW-1185">Reference proteome</keyword>
<dbReference type="RefSeq" id="WP_154525312.1">
    <property type="nucleotide sequence ID" value="NZ_VULZ01000007.1"/>
</dbReference>
<dbReference type="InterPro" id="IPR004424">
    <property type="entry name" value="IspE"/>
</dbReference>
<comment type="catalytic activity">
    <reaction evidence="9">
        <text>4-CDP-2-C-methyl-D-erythritol + ATP = 4-CDP-2-C-methyl-D-erythritol 2-phosphate + ADP + H(+)</text>
        <dbReference type="Rhea" id="RHEA:18437"/>
        <dbReference type="ChEBI" id="CHEBI:15378"/>
        <dbReference type="ChEBI" id="CHEBI:30616"/>
        <dbReference type="ChEBI" id="CHEBI:57823"/>
        <dbReference type="ChEBI" id="CHEBI:57919"/>
        <dbReference type="ChEBI" id="CHEBI:456216"/>
        <dbReference type="EC" id="2.7.1.148"/>
    </reaction>
</comment>
<dbReference type="InterPro" id="IPR013750">
    <property type="entry name" value="GHMP_kinase_C_dom"/>
</dbReference>
<evidence type="ECO:0000256" key="4">
    <source>
        <dbReference type="ARBA" id="ARBA00022679"/>
    </source>
</evidence>
<feature type="active site" evidence="9">
    <location>
        <position position="137"/>
    </location>
</feature>
<evidence type="ECO:0000256" key="6">
    <source>
        <dbReference type="ARBA" id="ARBA00022777"/>
    </source>
</evidence>
<dbReference type="GO" id="GO:0050515">
    <property type="term" value="F:4-(cytidine 5'-diphospho)-2-C-methyl-D-erythritol kinase activity"/>
    <property type="evidence" value="ECO:0007669"/>
    <property type="project" value="UniProtKB-UniRule"/>
</dbReference>
<dbReference type="SUPFAM" id="SSF55060">
    <property type="entry name" value="GHMP Kinase, C-terminal domain"/>
    <property type="match status" value="1"/>
</dbReference>
<accession>A0A6L5X5W6</accession>
<dbReference type="EC" id="2.7.1.148" evidence="2 9"/>
<feature type="binding site" evidence="9">
    <location>
        <begin position="95"/>
        <end position="105"/>
    </location>
    <ligand>
        <name>ATP</name>
        <dbReference type="ChEBI" id="CHEBI:30616"/>
    </ligand>
</feature>
<keyword evidence="5 9" id="KW-0547">Nucleotide-binding</keyword>
<dbReference type="HAMAP" id="MF_00061">
    <property type="entry name" value="IspE"/>
    <property type="match status" value="1"/>
</dbReference>
<dbReference type="Gene3D" id="3.30.70.890">
    <property type="entry name" value="GHMP kinase, C-terminal domain"/>
    <property type="match status" value="1"/>
</dbReference>
<dbReference type="GO" id="GO:0016114">
    <property type="term" value="P:terpenoid biosynthetic process"/>
    <property type="evidence" value="ECO:0007669"/>
    <property type="project" value="UniProtKB-UniRule"/>
</dbReference>
<dbReference type="NCBIfam" id="NF011202">
    <property type="entry name" value="PRK14608.1"/>
    <property type="match status" value="1"/>
</dbReference>
<evidence type="ECO:0000313" key="12">
    <source>
        <dbReference type="EMBL" id="MSS14955.1"/>
    </source>
</evidence>
<dbReference type="Proteomes" id="UP000481852">
    <property type="component" value="Unassembled WGS sequence"/>
</dbReference>
<dbReference type="Pfam" id="PF00288">
    <property type="entry name" value="GHMP_kinases_N"/>
    <property type="match status" value="1"/>
</dbReference>
<keyword evidence="4 9" id="KW-0808">Transferase</keyword>
<dbReference type="Gene3D" id="3.30.230.10">
    <property type="match status" value="1"/>
</dbReference>
<dbReference type="NCBIfam" id="TIGR00154">
    <property type="entry name" value="ispE"/>
    <property type="match status" value="1"/>
</dbReference>
<reference evidence="12 13" key="1">
    <citation type="submission" date="2019-08" db="EMBL/GenBank/DDBJ databases">
        <title>In-depth cultivation of the pig gut microbiome towards novel bacterial diversity and tailored functional studies.</title>
        <authorList>
            <person name="Wylensek D."/>
            <person name="Hitch T.C.A."/>
            <person name="Clavel T."/>
        </authorList>
    </citation>
    <scope>NUCLEOTIDE SEQUENCE [LARGE SCALE GENOMIC DNA]</scope>
    <source>
        <strain evidence="12 13">Oil+RF-744-WCA-WT-11</strain>
    </source>
</reference>
<dbReference type="GO" id="GO:0019288">
    <property type="term" value="P:isopentenyl diphosphate biosynthetic process, methylerythritol 4-phosphate pathway"/>
    <property type="evidence" value="ECO:0007669"/>
    <property type="project" value="UniProtKB-UniRule"/>
</dbReference>
<dbReference type="InterPro" id="IPR014721">
    <property type="entry name" value="Ribsml_uS5_D2-typ_fold_subgr"/>
</dbReference>
<evidence type="ECO:0000256" key="8">
    <source>
        <dbReference type="ARBA" id="ARBA00032554"/>
    </source>
</evidence>
<dbReference type="GO" id="GO:0005524">
    <property type="term" value="F:ATP binding"/>
    <property type="evidence" value="ECO:0007669"/>
    <property type="project" value="UniProtKB-UniRule"/>
</dbReference>
<evidence type="ECO:0000259" key="11">
    <source>
        <dbReference type="Pfam" id="PF08544"/>
    </source>
</evidence>
<keyword evidence="6 9" id="KW-0418">Kinase</keyword>
<evidence type="ECO:0000256" key="5">
    <source>
        <dbReference type="ARBA" id="ARBA00022741"/>
    </source>
</evidence>
<dbReference type="InterPro" id="IPR020568">
    <property type="entry name" value="Ribosomal_Su5_D2-typ_SF"/>
</dbReference>
<dbReference type="PIRSF" id="PIRSF010376">
    <property type="entry name" value="IspE"/>
    <property type="match status" value="1"/>
</dbReference>
<dbReference type="EMBL" id="VULZ01000007">
    <property type="protein sequence ID" value="MSS14955.1"/>
    <property type="molecule type" value="Genomic_DNA"/>
</dbReference>
<feature type="domain" description="GHMP kinase N-terminal" evidence="10">
    <location>
        <begin position="67"/>
        <end position="145"/>
    </location>
</feature>
<evidence type="ECO:0000256" key="3">
    <source>
        <dbReference type="ARBA" id="ARBA00017473"/>
    </source>
</evidence>
<evidence type="ECO:0000259" key="10">
    <source>
        <dbReference type="Pfam" id="PF00288"/>
    </source>
</evidence>
<sequence>MRRINLRTMAKINLSLDVVGTRPDGYHDLRMVMQSVRLSDQVTVSPTRAPGVRMKTNLRYLPADQTNLAARAAALVMEECGIRDGVFINLEKHIPVAAGLAGGSSDAAAVLVAMNLLFGLRLPQEKLREMGKRLGADIPFCVMRGTALAEGIGEILTPLPALPDCRILIAKPDIHVSTKAVFEALHMTADIRHPDTDAQVQAAQNRDLAGVCSLCGNVLESVTEVRYPVISRIKSFMQQQGALVSMMSGSGPSVFGIYDDDRKAEAARDALARGTDASFVCLTRPYNRRTEIYD</sequence>
<keyword evidence="9" id="KW-0414">Isoprene biosynthesis</keyword>
<dbReference type="UniPathway" id="UPA00056">
    <property type="reaction ID" value="UER00094"/>
</dbReference>
<feature type="active site" evidence="9">
    <location>
        <position position="11"/>
    </location>
</feature>
<dbReference type="PRINTS" id="PR00958">
    <property type="entry name" value="HOMSERKINASE"/>
</dbReference>
<dbReference type="PANTHER" id="PTHR43527">
    <property type="entry name" value="4-DIPHOSPHOCYTIDYL-2-C-METHYL-D-ERYTHRITOL KINASE, CHLOROPLASTIC"/>
    <property type="match status" value="1"/>
</dbReference>
<keyword evidence="7 9" id="KW-0067">ATP-binding</keyword>
<comment type="pathway">
    <text evidence="9">Isoprenoid biosynthesis; isopentenyl diphosphate biosynthesis via DXP pathway; isopentenyl diphosphate from 1-deoxy-D-xylulose 5-phosphate: step 3/6.</text>
</comment>
<dbReference type="PANTHER" id="PTHR43527:SF2">
    <property type="entry name" value="4-DIPHOSPHOCYTIDYL-2-C-METHYL-D-ERYTHRITOL KINASE, CHLOROPLASTIC"/>
    <property type="match status" value="1"/>
</dbReference>
<dbReference type="InterPro" id="IPR036554">
    <property type="entry name" value="GHMP_kinase_C_sf"/>
</dbReference>
<evidence type="ECO:0000256" key="7">
    <source>
        <dbReference type="ARBA" id="ARBA00022840"/>
    </source>
</evidence>
<dbReference type="InterPro" id="IPR006204">
    <property type="entry name" value="GHMP_kinase_N_dom"/>
</dbReference>
<comment type="function">
    <text evidence="9">Catalyzes the phosphorylation of the position 2 hydroxy group of 4-diphosphocytidyl-2C-methyl-D-erythritol.</text>
</comment>